<dbReference type="EMBL" id="KZ857486">
    <property type="protein sequence ID" value="RDX42364.1"/>
    <property type="molecule type" value="Genomic_DNA"/>
</dbReference>
<dbReference type="STRING" id="139420.A0A371CPZ2"/>
<organism evidence="3 4">
    <name type="scientific">Lentinus brumalis</name>
    <dbReference type="NCBI Taxonomy" id="2498619"/>
    <lineage>
        <taxon>Eukaryota</taxon>
        <taxon>Fungi</taxon>
        <taxon>Dikarya</taxon>
        <taxon>Basidiomycota</taxon>
        <taxon>Agaricomycotina</taxon>
        <taxon>Agaricomycetes</taxon>
        <taxon>Polyporales</taxon>
        <taxon>Polyporaceae</taxon>
        <taxon>Lentinus</taxon>
    </lineage>
</organism>
<keyword evidence="4" id="KW-1185">Reference proteome</keyword>
<reference evidence="3 4" key="1">
    <citation type="journal article" date="2018" name="Biotechnol. Biofuels">
        <title>Integrative visual omics of the white-rot fungus Polyporus brumalis exposes the biotechnological potential of its oxidative enzymes for delignifying raw plant biomass.</title>
        <authorList>
            <person name="Miyauchi S."/>
            <person name="Rancon A."/>
            <person name="Drula E."/>
            <person name="Hage H."/>
            <person name="Chaduli D."/>
            <person name="Favel A."/>
            <person name="Grisel S."/>
            <person name="Henrissat B."/>
            <person name="Herpoel-Gimbert I."/>
            <person name="Ruiz-Duenas F.J."/>
            <person name="Chevret D."/>
            <person name="Hainaut M."/>
            <person name="Lin J."/>
            <person name="Wang M."/>
            <person name="Pangilinan J."/>
            <person name="Lipzen A."/>
            <person name="Lesage-Meessen L."/>
            <person name="Navarro D."/>
            <person name="Riley R."/>
            <person name="Grigoriev I.V."/>
            <person name="Zhou S."/>
            <person name="Raouche S."/>
            <person name="Rosso M.N."/>
        </authorList>
    </citation>
    <scope>NUCLEOTIDE SEQUENCE [LARGE SCALE GENOMIC DNA]</scope>
    <source>
        <strain evidence="3 4">BRFM 1820</strain>
    </source>
</reference>
<dbReference type="InterPro" id="IPR025110">
    <property type="entry name" value="AMP-bd_C"/>
</dbReference>
<dbReference type="InterPro" id="IPR042099">
    <property type="entry name" value="ANL_N_sf"/>
</dbReference>
<dbReference type="GO" id="GO:0016405">
    <property type="term" value="F:CoA-ligase activity"/>
    <property type="evidence" value="ECO:0007669"/>
    <property type="project" value="TreeGrafter"/>
</dbReference>
<evidence type="ECO:0000313" key="4">
    <source>
        <dbReference type="Proteomes" id="UP000256964"/>
    </source>
</evidence>
<feature type="domain" description="AMP-binding enzyme C-terminal" evidence="2">
    <location>
        <begin position="484"/>
        <end position="571"/>
    </location>
</feature>
<dbReference type="OrthoDB" id="6509636at2759"/>
<sequence length="589" mass="64586">MSIFKSPVPLLVAPRDDLTIPQFVLDGAEEHPRRPTRPAHVPCLIDDESGRVIHMEEVRRRSNDLARALKGQWNIGPGDVGMVFPFYECCIANIVPYPVSLYSPNHVDYGVIIWAVHKLGGVISAHSGALSTEELAYQIRIASPVLLFAHPENLSTARNALHKFDSLQIRLALVDDEPRINLGLTSVNSLIQESTRYPSYVEHKLGPGKGKSTIAFLCYSSGTTGNPKAVAISHHNVIANLVQVATFNGMSNDTNSQSERFRPGDVCAGVLPLYHIYGLVVNLHLMIYAGMTNVIFKRFNFESLLKSIERHRITHLMIVPPQVVLFCKHPLTKRFDLSSVRFCMVAAAPLSADMSMQLQQVFPGAESGQGYGLTETCSGVTIFPLHQRVGTLGGCGQLLPGTLAKVVKADGNLAGVGEPGELYLQGPQVSLGYFGNEQATADTFVDGWFRTGDQVLFDENGDMFVTDRIKELIKVKGNQVAPSELEGYLLSHESVADAAVIGIPDDYAGELPIAFVVLKPDVAAHVTRDVEGAKQIREELYKHISGLVSRYKWLDGGIEFVEVIPKSPSGKILRRVLAERIRALPRARL</sequence>
<proteinExistence type="predicted"/>
<dbReference type="Pfam" id="PF13193">
    <property type="entry name" value="AMP-binding_C"/>
    <property type="match status" value="1"/>
</dbReference>
<dbReference type="InterPro" id="IPR000873">
    <property type="entry name" value="AMP-dep_synth/lig_dom"/>
</dbReference>
<gene>
    <name evidence="3" type="ORF">OH76DRAFT_110152</name>
</gene>
<dbReference type="Gene3D" id="3.40.50.12780">
    <property type="entry name" value="N-terminal domain of ligase-like"/>
    <property type="match status" value="1"/>
</dbReference>
<dbReference type="InterPro" id="IPR045851">
    <property type="entry name" value="AMP-bd_C_sf"/>
</dbReference>
<keyword evidence="3" id="KW-0436">Ligase</keyword>
<dbReference type="PANTHER" id="PTHR24096">
    <property type="entry name" value="LONG-CHAIN-FATTY-ACID--COA LIGASE"/>
    <property type="match status" value="1"/>
</dbReference>
<dbReference type="SUPFAM" id="SSF56801">
    <property type="entry name" value="Acetyl-CoA synthetase-like"/>
    <property type="match status" value="1"/>
</dbReference>
<evidence type="ECO:0000313" key="3">
    <source>
        <dbReference type="EMBL" id="RDX42364.1"/>
    </source>
</evidence>
<dbReference type="AlphaFoldDB" id="A0A371CPZ2"/>
<dbReference type="Pfam" id="PF00501">
    <property type="entry name" value="AMP-binding"/>
    <property type="match status" value="1"/>
</dbReference>
<dbReference type="Proteomes" id="UP000256964">
    <property type="component" value="Unassembled WGS sequence"/>
</dbReference>
<evidence type="ECO:0000259" key="2">
    <source>
        <dbReference type="Pfam" id="PF13193"/>
    </source>
</evidence>
<dbReference type="CDD" id="cd05911">
    <property type="entry name" value="Firefly_Luc_like"/>
    <property type="match status" value="1"/>
</dbReference>
<dbReference type="InterPro" id="IPR020845">
    <property type="entry name" value="AMP-binding_CS"/>
</dbReference>
<dbReference type="PANTHER" id="PTHR24096:SF422">
    <property type="entry name" value="BCDNA.GH02901"/>
    <property type="match status" value="1"/>
</dbReference>
<dbReference type="PROSITE" id="PS00455">
    <property type="entry name" value="AMP_BINDING"/>
    <property type="match status" value="1"/>
</dbReference>
<dbReference type="Gene3D" id="3.30.300.30">
    <property type="match status" value="1"/>
</dbReference>
<evidence type="ECO:0000259" key="1">
    <source>
        <dbReference type="Pfam" id="PF00501"/>
    </source>
</evidence>
<name>A0A371CPZ2_9APHY</name>
<accession>A0A371CPZ2</accession>
<feature type="domain" description="AMP-dependent synthetase/ligase" evidence="1">
    <location>
        <begin position="38"/>
        <end position="434"/>
    </location>
</feature>
<protein>
    <submittedName>
        <fullName evidence="3">Amp dependent CoA ligase</fullName>
    </submittedName>
</protein>